<organism evidence="2 3">
    <name type="scientific">Achromobacter phage vB_AxyP_19-32_Axy23</name>
    <dbReference type="NCBI Taxonomy" id="2591047"/>
    <lineage>
        <taxon>Viruses</taxon>
        <taxon>Duplodnaviria</taxon>
        <taxon>Heunggongvirae</taxon>
        <taxon>Uroviricota</taxon>
        <taxon>Caudoviricetes</taxon>
        <taxon>Autographivirales</taxon>
        <taxon>Autoscriptoviridae</taxon>
        <taxon>Axyvirus</taxon>
        <taxon>Axyvirus 1932Axy23</taxon>
    </lineage>
</organism>
<dbReference type="InterPro" id="IPR016181">
    <property type="entry name" value="Acyl_CoA_acyltransferase"/>
</dbReference>
<dbReference type="Pfam" id="PF00583">
    <property type="entry name" value="Acetyltransf_1"/>
    <property type="match status" value="1"/>
</dbReference>
<dbReference type="GO" id="GO:0016747">
    <property type="term" value="F:acyltransferase activity, transferring groups other than amino-acyl groups"/>
    <property type="evidence" value="ECO:0007669"/>
    <property type="project" value="InterPro"/>
</dbReference>
<evidence type="ECO:0000313" key="3">
    <source>
        <dbReference type="Proteomes" id="UP000319598"/>
    </source>
</evidence>
<name>A0A514CW63_9CAUD</name>
<dbReference type="SUPFAM" id="SSF55729">
    <property type="entry name" value="Acyl-CoA N-acyltransferases (Nat)"/>
    <property type="match status" value="1"/>
</dbReference>
<accession>A0A514CW63</accession>
<evidence type="ECO:0000259" key="1">
    <source>
        <dbReference type="Pfam" id="PF00583"/>
    </source>
</evidence>
<keyword evidence="3" id="KW-1185">Reference proteome</keyword>
<gene>
    <name evidence="2" type="ORF">Axy23_032</name>
</gene>
<reference evidence="2 3" key="1">
    <citation type="submission" date="2019-05" db="EMBL/GenBank/DDBJ databases">
        <title>Complete genome sequence of sixteen phages from Abidjan, cote d'Ivoire, isolated on a single strain of Achromobacter xylosoxidans.</title>
        <authorList>
            <person name="Essoh C."/>
            <person name="Vernadet J.-P."/>
            <person name="Vergnaud G."/>
            <person name="Pourcel C."/>
        </authorList>
    </citation>
    <scope>NUCLEOTIDE SEQUENCE [LARGE SCALE GENOMIC DNA]</scope>
</reference>
<protein>
    <recommendedName>
        <fullName evidence="1">N-acetyltransferase domain-containing protein</fullName>
    </recommendedName>
</protein>
<dbReference type="Gene3D" id="3.40.630.30">
    <property type="match status" value="1"/>
</dbReference>
<proteinExistence type="predicted"/>
<dbReference type="InterPro" id="IPR000182">
    <property type="entry name" value="GNAT_dom"/>
</dbReference>
<dbReference type="CDD" id="cd04301">
    <property type="entry name" value="NAT_SF"/>
    <property type="match status" value="1"/>
</dbReference>
<dbReference type="EMBL" id="MK962640">
    <property type="protein sequence ID" value="QDH84695.1"/>
    <property type="molecule type" value="Genomic_DNA"/>
</dbReference>
<sequence length="153" mass="17423">MSVNASSSNLRLISYARQPGDFMRVPMALWRAGWAEYPEFHQPRSFDQFLHETLRELEGVQRVELLAFDGPEPVGGLIFGAVKDLHVGTCLGVLHMYIRPEYRGGSLARRLIASLFHFAAVVGFRYVAMSHRRGPFQYTTTYRKVQHVHGQTS</sequence>
<feature type="domain" description="N-acetyltransferase" evidence="1">
    <location>
        <begin position="30"/>
        <end position="127"/>
    </location>
</feature>
<dbReference type="Proteomes" id="UP000319598">
    <property type="component" value="Segment"/>
</dbReference>
<evidence type="ECO:0000313" key="2">
    <source>
        <dbReference type="EMBL" id="QDH84695.1"/>
    </source>
</evidence>